<evidence type="ECO:0000313" key="5">
    <source>
        <dbReference type="Proteomes" id="UP000290204"/>
    </source>
</evidence>
<feature type="domain" description="TonB C-terminal" evidence="3">
    <location>
        <begin position="203"/>
        <end position="270"/>
    </location>
</feature>
<dbReference type="OrthoDB" id="1039448at2"/>
<name>A0A4Q1CG75_9BACT</name>
<dbReference type="EMBL" id="SDHW01000004">
    <property type="protein sequence ID" value="RXK59149.1"/>
    <property type="molecule type" value="Genomic_DNA"/>
</dbReference>
<evidence type="ECO:0000256" key="2">
    <source>
        <dbReference type="SAM" id="Phobius"/>
    </source>
</evidence>
<dbReference type="Gene3D" id="3.30.1150.10">
    <property type="match status" value="1"/>
</dbReference>
<comment type="caution">
    <text evidence="4">The sequence shown here is derived from an EMBL/GenBank/DDBJ whole genome shotgun (WGS) entry which is preliminary data.</text>
</comment>
<dbReference type="GO" id="GO:0031992">
    <property type="term" value="F:energy transducer activity"/>
    <property type="evidence" value="ECO:0007669"/>
    <property type="project" value="TreeGrafter"/>
</dbReference>
<dbReference type="InterPro" id="IPR037682">
    <property type="entry name" value="TonB_C"/>
</dbReference>
<gene>
    <name evidence="4" type="ORF">ESA94_13470</name>
</gene>
<protein>
    <submittedName>
        <fullName evidence="4">Energy transducer TonB</fullName>
    </submittedName>
</protein>
<dbReference type="RefSeq" id="WP_129131453.1">
    <property type="nucleotide sequence ID" value="NZ_SDHW01000004.1"/>
</dbReference>
<keyword evidence="2" id="KW-0472">Membrane</keyword>
<evidence type="ECO:0000259" key="3">
    <source>
        <dbReference type="Pfam" id="PF03544"/>
    </source>
</evidence>
<dbReference type="GO" id="GO:0098797">
    <property type="term" value="C:plasma membrane protein complex"/>
    <property type="evidence" value="ECO:0007669"/>
    <property type="project" value="TreeGrafter"/>
</dbReference>
<evidence type="ECO:0000256" key="1">
    <source>
        <dbReference type="SAM" id="MobiDB-lite"/>
    </source>
</evidence>
<dbReference type="PANTHER" id="PTHR33446">
    <property type="entry name" value="PROTEIN TONB-RELATED"/>
    <property type="match status" value="1"/>
</dbReference>
<dbReference type="Pfam" id="PF03544">
    <property type="entry name" value="TonB_C"/>
    <property type="match status" value="1"/>
</dbReference>
<dbReference type="PANTHER" id="PTHR33446:SF2">
    <property type="entry name" value="PROTEIN TONB"/>
    <property type="match status" value="1"/>
</dbReference>
<dbReference type="InterPro" id="IPR051045">
    <property type="entry name" value="TonB-dependent_transducer"/>
</dbReference>
<feature type="compositionally biased region" description="Pro residues" evidence="1">
    <location>
        <begin position="86"/>
        <end position="96"/>
    </location>
</feature>
<keyword evidence="5" id="KW-1185">Reference proteome</keyword>
<keyword evidence="2" id="KW-0812">Transmembrane</keyword>
<reference evidence="4 5" key="1">
    <citation type="submission" date="2019-01" db="EMBL/GenBank/DDBJ databases">
        <title>Lacibacter sp. strain TTM-7.</title>
        <authorList>
            <person name="Chen W.-M."/>
        </authorList>
    </citation>
    <scope>NUCLEOTIDE SEQUENCE [LARGE SCALE GENOMIC DNA]</scope>
    <source>
        <strain evidence="4 5">TTM-7</strain>
    </source>
</reference>
<accession>A0A4Q1CG75</accession>
<feature type="region of interest" description="Disordered" evidence="1">
    <location>
        <begin position="66"/>
        <end position="108"/>
    </location>
</feature>
<keyword evidence="2" id="KW-1133">Transmembrane helix</keyword>
<sequence>MEVNKILNADFLDILFDGRNKDYGAYELRKNYQRRLTTALLITAGVALLIFISVIVSRSVGNSDKAKVKSTDVTLSEIKQEEPQKIEPPPPPPPKQEPPKIEITKFTPPKIVEDEKFDEKQEVKEQEEITNVGKIDQEGIKDPEVVNPPKVEEETKVVEAPKEDENQVFTKVEVEAQFPGGEGKWNQYVQREVEKNIDDLVDDGQAGTCEVQFIVDKEGNVSNVEALTMKGSKLAEVAVNAIKRGPKWIPAIQNGRQVKAWRRQKITFRLPDEQP</sequence>
<dbReference type="Proteomes" id="UP000290204">
    <property type="component" value="Unassembled WGS sequence"/>
</dbReference>
<proteinExistence type="predicted"/>
<feature type="transmembrane region" description="Helical" evidence="2">
    <location>
        <begin position="36"/>
        <end position="56"/>
    </location>
</feature>
<dbReference type="GO" id="GO:0055085">
    <property type="term" value="P:transmembrane transport"/>
    <property type="evidence" value="ECO:0007669"/>
    <property type="project" value="InterPro"/>
</dbReference>
<evidence type="ECO:0000313" key="4">
    <source>
        <dbReference type="EMBL" id="RXK59149.1"/>
    </source>
</evidence>
<organism evidence="4 5">
    <name type="scientific">Lacibacter luteus</name>
    <dbReference type="NCBI Taxonomy" id="2508719"/>
    <lineage>
        <taxon>Bacteria</taxon>
        <taxon>Pseudomonadati</taxon>
        <taxon>Bacteroidota</taxon>
        <taxon>Chitinophagia</taxon>
        <taxon>Chitinophagales</taxon>
        <taxon>Chitinophagaceae</taxon>
        <taxon>Lacibacter</taxon>
    </lineage>
</organism>
<dbReference type="SUPFAM" id="SSF74653">
    <property type="entry name" value="TolA/TonB C-terminal domain"/>
    <property type="match status" value="1"/>
</dbReference>
<dbReference type="AlphaFoldDB" id="A0A4Q1CG75"/>